<evidence type="ECO:0000313" key="3">
    <source>
        <dbReference type="Proteomes" id="UP000244309"/>
    </source>
</evidence>
<dbReference type="GeneID" id="37010279"/>
<evidence type="ECO:0000256" key="1">
    <source>
        <dbReference type="SAM" id="SignalP"/>
    </source>
</evidence>
<dbReference type="VEuPathDB" id="FungiDB:CXQ85_004949"/>
<dbReference type="Pfam" id="PF00660">
    <property type="entry name" value="SRP1_TIP1"/>
    <property type="match status" value="1"/>
</dbReference>
<gene>
    <name evidence="2" type="ORF">CXQ85_004949</name>
</gene>
<name>A0A2V1AZR6_9ASCO</name>
<dbReference type="AlphaFoldDB" id="A0A2V1AZR6"/>
<sequence length="142" mass="14462">MKFSSVASVVALAASGAKAAANSEEVDFLTKLVSDYDDNKKQYLNFAKTATDMPKDLTKLALAVNTYKDDSYTTLLEDSDIDVSSLMNYASELPWYSRLEKGASASGSGSSGSSGSTSAGGAGSALVAPVGAALGAVALALM</sequence>
<evidence type="ECO:0008006" key="4">
    <source>
        <dbReference type="Google" id="ProtNLM"/>
    </source>
</evidence>
<dbReference type="RefSeq" id="XP_025343321.1">
    <property type="nucleotide sequence ID" value="XM_025488554.1"/>
</dbReference>
<dbReference type="OrthoDB" id="4069694at2759"/>
<feature type="signal peptide" evidence="1">
    <location>
        <begin position="1"/>
        <end position="19"/>
    </location>
</feature>
<dbReference type="STRING" id="45357.A0A2V1AZR6"/>
<reference evidence="2 3" key="1">
    <citation type="submission" date="2017-12" db="EMBL/GenBank/DDBJ databases">
        <title>Genome Sequence of a Multidrug-Resistant Candida haemulonii Isolate from a Patient with Chronic Leg Ulcers in Israel.</title>
        <authorList>
            <person name="Chow N.A."/>
            <person name="Gade L."/>
            <person name="Batra D."/>
            <person name="Rowe L.A."/>
            <person name="Ben-Ami R."/>
            <person name="Loparev V.N."/>
            <person name="Litvintseva A.P."/>
        </authorList>
    </citation>
    <scope>NUCLEOTIDE SEQUENCE [LARGE SCALE GENOMIC DNA]</scope>
    <source>
        <strain evidence="2 3">B11899</strain>
    </source>
</reference>
<organism evidence="2 3">
    <name type="scientific">Candidozyma haemuli</name>
    <dbReference type="NCBI Taxonomy" id="45357"/>
    <lineage>
        <taxon>Eukaryota</taxon>
        <taxon>Fungi</taxon>
        <taxon>Dikarya</taxon>
        <taxon>Ascomycota</taxon>
        <taxon>Saccharomycotina</taxon>
        <taxon>Pichiomycetes</taxon>
        <taxon>Metschnikowiaceae</taxon>
        <taxon>Candidozyma</taxon>
    </lineage>
</organism>
<dbReference type="EMBL" id="PKFO01000008">
    <property type="protein sequence ID" value="PVH22381.1"/>
    <property type="molecule type" value="Genomic_DNA"/>
</dbReference>
<comment type="caution">
    <text evidence="2">The sequence shown here is derived from an EMBL/GenBank/DDBJ whole genome shotgun (WGS) entry which is preliminary data.</text>
</comment>
<proteinExistence type="predicted"/>
<keyword evidence="1" id="KW-0732">Signal</keyword>
<dbReference type="Proteomes" id="UP000244309">
    <property type="component" value="Unassembled WGS sequence"/>
</dbReference>
<evidence type="ECO:0000313" key="2">
    <source>
        <dbReference type="EMBL" id="PVH22381.1"/>
    </source>
</evidence>
<accession>A0A2V1AZR6</accession>
<dbReference type="InterPro" id="IPR000992">
    <property type="entry name" value="SRP1_TIP1"/>
</dbReference>
<keyword evidence="3" id="KW-1185">Reference proteome</keyword>
<feature type="chain" id="PRO_5016086997" description="Temperature shock-inducible protein 1" evidence="1">
    <location>
        <begin position="20"/>
        <end position="142"/>
    </location>
</feature>
<protein>
    <recommendedName>
        <fullName evidence="4">Temperature shock-inducible protein 1</fullName>
    </recommendedName>
</protein>